<gene>
    <name evidence="6" type="ORF">GGR23_003861</name>
</gene>
<dbReference type="GO" id="GO:0003700">
    <property type="term" value="F:DNA-binding transcription factor activity"/>
    <property type="evidence" value="ECO:0007669"/>
    <property type="project" value="UniProtKB-UniRule"/>
</dbReference>
<dbReference type="NCBIfam" id="TIGR02018">
    <property type="entry name" value="his_ut_repres"/>
    <property type="match status" value="1"/>
</dbReference>
<dbReference type="InterPro" id="IPR000524">
    <property type="entry name" value="Tscrpt_reg_HTH_GntR"/>
</dbReference>
<keyword evidence="3" id="KW-0804">Transcription</keyword>
<dbReference type="PRINTS" id="PR00035">
    <property type="entry name" value="HTHGNTR"/>
</dbReference>
<dbReference type="InterPro" id="IPR036388">
    <property type="entry name" value="WH-like_DNA-bd_sf"/>
</dbReference>
<keyword evidence="2" id="KW-0238">DNA-binding</keyword>
<dbReference type="SMART" id="SM00866">
    <property type="entry name" value="UTRA"/>
    <property type="match status" value="1"/>
</dbReference>
<dbReference type="Proteomes" id="UP000528286">
    <property type="component" value="Unassembled WGS sequence"/>
</dbReference>
<dbReference type="GO" id="GO:0045892">
    <property type="term" value="P:negative regulation of DNA-templated transcription"/>
    <property type="evidence" value="ECO:0007669"/>
    <property type="project" value="UniProtKB-UniRule"/>
</dbReference>
<evidence type="ECO:0000256" key="2">
    <source>
        <dbReference type="ARBA" id="ARBA00023125"/>
    </source>
</evidence>
<dbReference type="GO" id="GO:0006547">
    <property type="term" value="P:L-histidine metabolic process"/>
    <property type="evidence" value="ECO:0007669"/>
    <property type="project" value="UniProtKB-UniRule"/>
</dbReference>
<dbReference type="Pfam" id="PF07702">
    <property type="entry name" value="UTRA"/>
    <property type="match status" value="1"/>
</dbReference>
<dbReference type="InterPro" id="IPR050679">
    <property type="entry name" value="Bact_HTH_transcr_reg"/>
</dbReference>
<dbReference type="InterPro" id="IPR011663">
    <property type="entry name" value="UTRA"/>
</dbReference>
<evidence type="ECO:0000256" key="4">
    <source>
        <dbReference type="NCBIfam" id="TIGR02018"/>
    </source>
</evidence>
<evidence type="ECO:0000256" key="1">
    <source>
        <dbReference type="ARBA" id="ARBA00023015"/>
    </source>
</evidence>
<keyword evidence="7" id="KW-1185">Reference proteome</keyword>
<name>A0A7W6J8B7_9HYPH</name>
<dbReference type="SUPFAM" id="SSF64288">
    <property type="entry name" value="Chorismate lyase-like"/>
    <property type="match status" value="1"/>
</dbReference>
<organism evidence="6 7">
    <name type="scientific">Gellertiella hungarica</name>
    <dbReference type="NCBI Taxonomy" id="1572859"/>
    <lineage>
        <taxon>Bacteria</taxon>
        <taxon>Pseudomonadati</taxon>
        <taxon>Pseudomonadota</taxon>
        <taxon>Alphaproteobacteria</taxon>
        <taxon>Hyphomicrobiales</taxon>
        <taxon>Rhizobiaceae</taxon>
        <taxon>Gellertiella</taxon>
    </lineage>
</organism>
<dbReference type="CDD" id="cd07377">
    <property type="entry name" value="WHTH_GntR"/>
    <property type="match status" value="1"/>
</dbReference>
<feature type="domain" description="HTH gntR-type" evidence="5">
    <location>
        <begin position="9"/>
        <end position="77"/>
    </location>
</feature>
<evidence type="ECO:0000313" key="7">
    <source>
        <dbReference type="Proteomes" id="UP000528286"/>
    </source>
</evidence>
<evidence type="ECO:0000313" key="6">
    <source>
        <dbReference type="EMBL" id="MBB4066644.1"/>
    </source>
</evidence>
<dbReference type="GO" id="GO:0003677">
    <property type="term" value="F:DNA binding"/>
    <property type="evidence" value="ECO:0007669"/>
    <property type="project" value="UniProtKB-UniRule"/>
</dbReference>
<dbReference type="Pfam" id="PF00392">
    <property type="entry name" value="GntR"/>
    <property type="match status" value="1"/>
</dbReference>
<dbReference type="AlphaFoldDB" id="A0A7W6J8B7"/>
<dbReference type="InterPro" id="IPR010248">
    <property type="entry name" value="His_ut_repres"/>
</dbReference>
<protein>
    <recommendedName>
        <fullName evidence="4">Histidine utilization repressor</fullName>
    </recommendedName>
</protein>
<dbReference type="FunFam" id="1.10.10.10:FF:000079">
    <property type="entry name" value="GntR family transcriptional regulator"/>
    <property type="match status" value="1"/>
</dbReference>
<dbReference type="RefSeq" id="WP_183367898.1">
    <property type="nucleotide sequence ID" value="NZ_JACIEZ010000010.1"/>
</dbReference>
<dbReference type="SMART" id="SM00345">
    <property type="entry name" value="HTH_GNTR"/>
    <property type="match status" value="1"/>
</dbReference>
<reference evidence="6 7" key="1">
    <citation type="submission" date="2020-08" db="EMBL/GenBank/DDBJ databases">
        <title>Genomic Encyclopedia of Type Strains, Phase IV (KMG-IV): sequencing the most valuable type-strain genomes for metagenomic binning, comparative biology and taxonomic classification.</title>
        <authorList>
            <person name="Goeker M."/>
        </authorList>
    </citation>
    <scope>NUCLEOTIDE SEQUENCE [LARGE SCALE GENOMIC DNA]</scope>
    <source>
        <strain evidence="6 7">DSM 29853</strain>
    </source>
</reference>
<accession>A0A7W6J8B7</accession>
<keyword evidence="1" id="KW-0805">Transcription regulation</keyword>
<sequence>MKDKKPAAATLHQQILSDIETRIVSGEWPPGHRLPFEVDLAKSYDVSRMTVNKVLTKLADAGLIERRKKSGSFVAQPQVQSAILEIHDIEAEVRSLKRDYRYRLVEARRRKASEPELAAFELAGKTDVLALSSVHYAGDMPFCTEERLIHLGVVPQAADVDFAQTPPGQWLRVEVPWTAAEHKIYATGARGVVAERLALPEGAPCLVVQRRTWSDQGPVTFVKITYPAETHAIVARFTPAQAGKPAL</sequence>
<proteinExistence type="predicted"/>
<evidence type="ECO:0000259" key="5">
    <source>
        <dbReference type="PROSITE" id="PS50949"/>
    </source>
</evidence>
<comment type="caution">
    <text evidence="6">The sequence shown here is derived from an EMBL/GenBank/DDBJ whole genome shotgun (WGS) entry which is preliminary data.</text>
</comment>
<dbReference type="Gene3D" id="1.10.10.10">
    <property type="entry name" value="Winged helix-like DNA-binding domain superfamily/Winged helix DNA-binding domain"/>
    <property type="match status" value="1"/>
</dbReference>
<dbReference type="InterPro" id="IPR036390">
    <property type="entry name" value="WH_DNA-bd_sf"/>
</dbReference>
<dbReference type="PROSITE" id="PS50949">
    <property type="entry name" value="HTH_GNTR"/>
    <property type="match status" value="1"/>
</dbReference>
<evidence type="ECO:0000256" key="3">
    <source>
        <dbReference type="ARBA" id="ARBA00023163"/>
    </source>
</evidence>
<dbReference type="InterPro" id="IPR028978">
    <property type="entry name" value="Chorismate_lyase_/UTRA_dom_sf"/>
</dbReference>
<dbReference type="PANTHER" id="PTHR44846">
    <property type="entry name" value="MANNOSYL-D-GLYCERATE TRANSPORT/METABOLISM SYSTEM REPRESSOR MNGR-RELATED"/>
    <property type="match status" value="1"/>
</dbReference>
<dbReference type="SUPFAM" id="SSF46785">
    <property type="entry name" value="Winged helix' DNA-binding domain"/>
    <property type="match status" value="1"/>
</dbReference>
<dbReference type="EMBL" id="JACIEZ010000010">
    <property type="protein sequence ID" value="MBB4066644.1"/>
    <property type="molecule type" value="Genomic_DNA"/>
</dbReference>
<dbReference type="Gene3D" id="3.40.1410.10">
    <property type="entry name" value="Chorismate lyase-like"/>
    <property type="match status" value="1"/>
</dbReference>
<dbReference type="PANTHER" id="PTHR44846:SF16">
    <property type="entry name" value="TRANSCRIPTIONAL REGULATOR PHNF-RELATED"/>
    <property type="match status" value="1"/>
</dbReference>